<dbReference type="RefSeq" id="WP_155035898.1">
    <property type="nucleotide sequence ID" value="NZ_WMJY01000016.1"/>
</dbReference>
<keyword evidence="2" id="KW-0812">Transmembrane</keyword>
<dbReference type="Gene3D" id="2.40.30.170">
    <property type="match status" value="1"/>
</dbReference>
<accession>A0A7K1GLY3</accession>
<sequence>RNRWHGPTEITTYKRTELDRYKRLFDKGVIPSQEWETKNMEFLQQQKSINDLESQIILIRSSLNNLNKNKKTTVLSESKDQLKLKRDVILSFNKLEKSIFDWEQSYVIRSSIDGRISFLQIWKEYQNIVAEENVFVIIPQNNNFIGKVKATVHNSGKIKEGQTVNIRLDNYPDREFGIIKGKVKSFALIPDKENNLLVDIDLPNGLRTSYNKELVFQQEMSGRADIVTDDLKLIERLLYQFRDLFKRQ</sequence>
<dbReference type="PANTHER" id="PTHR30386">
    <property type="entry name" value="MEMBRANE FUSION SUBUNIT OF EMRAB-TOLC MULTIDRUG EFFLUX PUMP"/>
    <property type="match status" value="1"/>
</dbReference>
<dbReference type="OrthoDB" id="7057889at2"/>
<evidence type="ECO:0000256" key="4">
    <source>
        <dbReference type="ARBA" id="ARBA00023136"/>
    </source>
</evidence>
<protein>
    <submittedName>
        <fullName evidence="5">HlyD family efflux transporter periplasmic adaptor subunit</fullName>
    </submittedName>
</protein>
<dbReference type="EMBL" id="WMJY01000016">
    <property type="protein sequence ID" value="MTH29905.1"/>
    <property type="molecule type" value="Genomic_DNA"/>
</dbReference>
<dbReference type="Proteomes" id="UP000488936">
    <property type="component" value="Unassembled WGS sequence"/>
</dbReference>
<name>A0A7K1GLY3_9FLAO</name>
<evidence type="ECO:0000256" key="2">
    <source>
        <dbReference type="ARBA" id="ARBA00022692"/>
    </source>
</evidence>
<keyword evidence="4" id="KW-0472">Membrane</keyword>
<gene>
    <name evidence="5" type="ORF">GJV77_08245</name>
</gene>
<proteinExistence type="predicted"/>
<organism evidence="5 6">
    <name type="scientific">Myroides pelagicus</name>
    <dbReference type="NCBI Taxonomy" id="270914"/>
    <lineage>
        <taxon>Bacteria</taxon>
        <taxon>Pseudomonadati</taxon>
        <taxon>Bacteroidota</taxon>
        <taxon>Flavobacteriia</taxon>
        <taxon>Flavobacteriales</taxon>
        <taxon>Flavobacteriaceae</taxon>
        <taxon>Myroides</taxon>
    </lineage>
</organism>
<dbReference type="GO" id="GO:0016020">
    <property type="term" value="C:membrane"/>
    <property type="evidence" value="ECO:0007669"/>
    <property type="project" value="UniProtKB-SubCell"/>
</dbReference>
<dbReference type="PANTHER" id="PTHR30386:SF26">
    <property type="entry name" value="TRANSPORT PROTEIN COMB"/>
    <property type="match status" value="1"/>
</dbReference>
<evidence type="ECO:0000313" key="6">
    <source>
        <dbReference type="Proteomes" id="UP000488936"/>
    </source>
</evidence>
<evidence type="ECO:0000256" key="1">
    <source>
        <dbReference type="ARBA" id="ARBA00004167"/>
    </source>
</evidence>
<dbReference type="InterPro" id="IPR050739">
    <property type="entry name" value="MFP"/>
</dbReference>
<comment type="subcellular location">
    <subcellularLocation>
        <location evidence="1">Membrane</location>
        <topology evidence="1">Single-pass membrane protein</topology>
    </subcellularLocation>
</comment>
<dbReference type="AlphaFoldDB" id="A0A7K1GLY3"/>
<feature type="non-terminal residue" evidence="5">
    <location>
        <position position="1"/>
    </location>
</feature>
<comment type="caution">
    <text evidence="5">The sequence shown here is derived from an EMBL/GenBank/DDBJ whole genome shotgun (WGS) entry which is preliminary data.</text>
</comment>
<reference evidence="5 6" key="1">
    <citation type="journal article" date="2006" name="Int. J. Syst. Evol. Microbiol.">
        <title>Myroides pelagicus sp. nov., isolated from seawater in Thailand.</title>
        <authorList>
            <person name="Yoon J."/>
            <person name="Maneerat S."/>
            <person name="Kawai F."/>
            <person name="Yokota A."/>
        </authorList>
    </citation>
    <scope>NUCLEOTIDE SEQUENCE [LARGE SCALE GENOMIC DNA]</scope>
    <source>
        <strain evidence="5 6">SM1T</strain>
    </source>
</reference>
<keyword evidence="3" id="KW-1133">Transmembrane helix</keyword>
<keyword evidence="6" id="KW-1185">Reference proteome</keyword>
<evidence type="ECO:0000313" key="5">
    <source>
        <dbReference type="EMBL" id="MTH29905.1"/>
    </source>
</evidence>
<evidence type="ECO:0000256" key="3">
    <source>
        <dbReference type="ARBA" id="ARBA00022989"/>
    </source>
</evidence>